<dbReference type="GO" id="GO:0044550">
    <property type="term" value="P:secondary metabolite biosynthetic process"/>
    <property type="evidence" value="ECO:0007669"/>
    <property type="project" value="TreeGrafter"/>
</dbReference>
<protein>
    <recommendedName>
        <fullName evidence="1">AMP-binding enzyme C-terminal domain-containing protein</fullName>
    </recommendedName>
</protein>
<dbReference type="SUPFAM" id="SSF56801">
    <property type="entry name" value="Acetyl-CoA synthetase-like"/>
    <property type="match status" value="1"/>
</dbReference>
<dbReference type="GO" id="GO:0043041">
    <property type="term" value="P:amino acid activation for nonribosomal peptide biosynthetic process"/>
    <property type="evidence" value="ECO:0007669"/>
    <property type="project" value="TreeGrafter"/>
</dbReference>
<feature type="non-terminal residue" evidence="2">
    <location>
        <position position="1"/>
    </location>
</feature>
<dbReference type="GO" id="GO:0031177">
    <property type="term" value="F:phosphopantetheine binding"/>
    <property type="evidence" value="ECO:0007669"/>
    <property type="project" value="TreeGrafter"/>
</dbReference>
<dbReference type="Proteomes" id="UP000176101">
    <property type="component" value="Unassembled WGS sequence"/>
</dbReference>
<dbReference type="GO" id="GO:0005737">
    <property type="term" value="C:cytoplasm"/>
    <property type="evidence" value="ECO:0007669"/>
    <property type="project" value="TreeGrafter"/>
</dbReference>
<reference evidence="2 3" key="1">
    <citation type="journal article" date="2016" name="Front. Microbiol.">
        <title>Comparative Genomics Analysis of Streptomyces Species Reveals Their Adaptation to the Marine Environment and Their Diversity at the Genomic Level.</title>
        <authorList>
            <person name="Tian X."/>
            <person name="Zhang Z."/>
            <person name="Yang T."/>
            <person name="Chen M."/>
            <person name="Li J."/>
            <person name="Chen F."/>
            <person name="Yang J."/>
            <person name="Li W."/>
            <person name="Zhang B."/>
            <person name="Zhang Z."/>
            <person name="Wu J."/>
            <person name="Zhang C."/>
            <person name="Long L."/>
            <person name="Xiao J."/>
        </authorList>
    </citation>
    <scope>NUCLEOTIDE SEQUENCE [LARGE SCALE GENOMIC DNA]</scope>
    <source>
        <strain evidence="2 3">SCSIO 02100</strain>
    </source>
</reference>
<comment type="caution">
    <text evidence="2">The sequence shown here is derived from an EMBL/GenBank/DDBJ whole genome shotgun (WGS) entry which is preliminary data.</text>
</comment>
<evidence type="ECO:0000259" key="1">
    <source>
        <dbReference type="Pfam" id="PF13193"/>
    </source>
</evidence>
<feature type="domain" description="AMP-binding enzyme C-terminal" evidence="1">
    <location>
        <begin position="3"/>
        <end position="65"/>
    </location>
</feature>
<proteinExistence type="predicted"/>
<dbReference type="Gene3D" id="3.30.300.30">
    <property type="match status" value="1"/>
</dbReference>
<dbReference type="PANTHER" id="PTHR45527:SF1">
    <property type="entry name" value="FATTY ACID SYNTHASE"/>
    <property type="match status" value="1"/>
</dbReference>
<accession>A0A1E7KSE5</accession>
<dbReference type="EMBL" id="LJGU01000004">
    <property type="protein sequence ID" value="OEV06848.1"/>
    <property type="molecule type" value="Genomic_DNA"/>
</dbReference>
<dbReference type="InterPro" id="IPR045851">
    <property type="entry name" value="AMP-bd_C_sf"/>
</dbReference>
<organism evidence="2 3">
    <name type="scientific">Streptomyces oceani</name>
    <dbReference type="NCBI Taxonomy" id="1075402"/>
    <lineage>
        <taxon>Bacteria</taxon>
        <taxon>Bacillati</taxon>
        <taxon>Actinomycetota</taxon>
        <taxon>Actinomycetes</taxon>
        <taxon>Kitasatosporales</taxon>
        <taxon>Streptomycetaceae</taxon>
        <taxon>Streptomyces</taxon>
    </lineage>
</organism>
<evidence type="ECO:0000313" key="3">
    <source>
        <dbReference type="Proteomes" id="UP000176101"/>
    </source>
</evidence>
<dbReference type="InterPro" id="IPR025110">
    <property type="entry name" value="AMP-bd_C"/>
</dbReference>
<dbReference type="RefSeq" id="WP_170842965.1">
    <property type="nucleotide sequence ID" value="NZ_LJGU01000004.1"/>
</dbReference>
<name>A0A1E7KSE5_9ACTN</name>
<evidence type="ECO:0000313" key="2">
    <source>
        <dbReference type="EMBL" id="OEV06848.1"/>
    </source>
</evidence>
<feature type="non-terminal residue" evidence="2">
    <location>
        <position position="70"/>
    </location>
</feature>
<gene>
    <name evidence="2" type="ORF">AN216_00020</name>
</gene>
<dbReference type="Pfam" id="PF13193">
    <property type="entry name" value="AMP-binding_C"/>
    <property type="match status" value="1"/>
</dbReference>
<dbReference type="AlphaFoldDB" id="A0A1E7KSE5"/>
<dbReference type="PANTHER" id="PTHR45527">
    <property type="entry name" value="NONRIBOSOMAL PEPTIDE SYNTHETASE"/>
    <property type="match status" value="1"/>
</dbReference>
<sequence length="70" mass="7503">VAAATGPRNQRRLTAALVSEVDSEGTTLVIDESDLFRFLADCLPSYAIPSHLHTLPTLPLTANGKVDRKA</sequence>
<keyword evidence="3" id="KW-1185">Reference proteome</keyword>